<dbReference type="InterPro" id="IPR023298">
    <property type="entry name" value="ATPase_P-typ_TM_dom_sf"/>
</dbReference>
<evidence type="ECO:0000256" key="11">
    <source>
        <dbReference type="ARBA" id="ARBA00034036"/>
    </source>
</evidence>
<feature type="transmembrane region" description="Helical" evidence="14">
    <location>
        <begin position="815"/>
        <end position="843"/>
    </location>
</feature>
<dbReference type="Pfam" id="PF16209">
    <property type="entry name" value="PhoLip_ATPase_N"/>
    <property type="match status" value="1"/>
</dbReference>
<evidence type="ECO:0000259" key="15">
    <source>
        <dbReference type="Pfam" id="PF16209"/>
    </source>
</evidence>
<dbReference type="InterPro" id="IPR023214">
    <property type="entry name" value="HAD_sf"/>
</dbReference>
<dbReference type="SUPFAM" id="SSF56784">
    <property type="entry name" value="HAD-like"/>
    <property type="match status" value="1"/>
</dbReference>
<feature type="binding site" evidence="13">
    <location>
        <position position="617"/>
    </location>
    <ligand>
        <name>Mg(2+)</name>
        <dbReference type="ChEBI" id="CHEBI:18420"/>
    </ligand>
</feature>
<feature type="binding site" evidence="12">
    <location>
        <position position="616"/>
    </location>
    <ligand>
        <name>ATP</name>
        <dbReference type="ChEBI" id="CHEBI:30616"/>
    </ligand>
</feature>
<feature type="transmembrane region" description="Helical" evidence="14">
    <location>
        <begin position="782"/>
        <end position="803"/>
    </location>
</feature>
<dbReference type="EC" id="7.6.2.1" evidence="14"/>
<comment type="subcellular location">
    <subcellularLocation>
        <location evidence="1 14">Membrane</location>
        <topology evidence="1 14">Multi-pass membrane protein</topology>
    </subcellularLocation>
</comment>
<keyword evidence="7 13" id="KW-0460">Magnesium</keyword>
<keyword evidence="10 14" id="KW-0472">Membrane</keyword>
<feature type="transmembrane region" description="Helical" evidence="14">
    <location>
        <begin position="752"/>
        <end position="776"/>
    </location>
</feature>
<dbReference type="SUPFAM" id="SSF81665">
    <property type="entry name" value="Calcium ATPase, transmembrane domain M"/>
    <property type="match status" value="1"/>
</dbReference>
<protein>
    <recommendedName>
        <fullName evidence="14">Phospholipid-transporting ATPase</fullName>
        <ecNumber evidence="14">7.6.2.1</ecNumber>
    </recommendedName>
</protein>
<feature type="binding site" evidence="12">
    <location>
        <position position="408"/>
    </location>
    <ligand>
        <name>ATP</name>
        <dbReference type="ChEBI" id="CHEBI:30616"/>
    </ligand>
</feature>
<evidence type="ECO:0000256" key="2">
    <source>
        <dbReference type="ARBA" id="ARBA00008109"/>
    </source>
</evidence>
<feature type="binding site" evidence="13">
    <location>
        <position position="613"/>
    </location>
    <ligand>
        <name>Mg(2+)</name>
        <dbReference type="ChEBI" id="CHEBI:18420"/>
    </ligand>
</feature>
<dbReference type="InterPro" id="IPR008250">
    <property type="entry name" value="ATPase_P-typ_transduc_dom_A_sf"/>
</dbReference>
<evidence type="ECO:0000256" key="12">
    <source>
        <dbReference type="PIRSR" id="PIRSR606539-2"/>
    </source>
</evidence>
<dbReference type="OMA" id="LANTAWM"/>
<evidence type="ECO:0000256" key="6">
    <source>
        <dbReference type="ARBA" id="ARBA00022840"/>
    </source>
</evidence>
<dbReference type="NCBIfam" id="TIGR01494">
    <property type="entry name" value="ATPase_P-type"/>
    <property type="match status" value="1"/>
</dbReference>
<feature type="transmembrane region" description="Helical" evidence="14">
    <location>
        <begin position="703"/>
        <end position="723"/>
    </location>
</feature>
<dbReference type="SMR" id="A0A1S4AHW2"/>
<feature type="binding site" evidence="12">
    <location>
        <position position="490"/>
    </location>
    <ligand>
        <name>ATP</name>
        <dbReference type="ChEBI" id="CHEBI:30616"/>
    </ligand>
</feature>
<keyword evidence="9 14" id="KW-1133">Transmembrane helix</keyword>
<feature type="binding site" evidence="12">
    <location>
        <position position="593"/>
    </location>
    <ligand>
        <name>ATP</name>
        <dbReference type="ChEBI" id="CHEBI:30616"/>
    </ligand>
</feature>
<evidence type="ECO:0000256" key="5">
    <source>
        <dbReference type="ARBA" id="ARBA00022741"/>
    </source>
</evidence>
<gene>
    <name evidence="17" type="primary">LOC107797884</name>
</gene>
<feature type="domain" description="P-type ATPase N-terminal" evidence="15">
    <location>
        <begin position="73"/>
        <end position="138"/>
    </location>
</feature>
<evidence type="ECO:0000256" key="1">
    <source>
        <dbReference type="ARBA" id="ARBA00004141"/>
    </source>
</evidence>
<feature type="transmembrane region" description="Helical" evidence="14">
    <location>
        <begin position="675"/>
        <end position="697"/>
    </location>
</feature>
<dbReference type="Pfam" id="PF13246">
    <property type="entry name" value="Cation_ATPase"/>
    <property type="match status" value="1"/>
</dbReference>
<dbReference type="Gene3D" id="3.40.50.1000">
    <property type="entry name" value="HAD superfamily/HAD-like"/>
    <property type="match status" value="1"/>
</dbReference>
<dbReference type="GO" id="GO:0140326">
    <property type="term" value="F:ATPase-coupled intramembrane lipid transporter activity"/>
    <property type="evidence" value="ECO:0000318"/>
    <property type="project" value="GO_Central"/>
</dbReference>
<dbReference type="SUPFAM" id="SSF81653">
    <property type="entry name" value="Calcium ATPase, transduction domain A"/>
    <property type="match status" value="1"/>
</dbReference>
<dbReference type="InterPro" id="IPR032630">
    <property type="entry name" value="P_typ_ATPase_c"/>
</dbReference>
<evidence type="ECO:0000256" key="14">
    <source>
        <dbReference type="RuleBase" id="RU362033"/>
    </source>
</evidence>
<comment type="cofactor">
    <cofactor evidence="13">
        <name>Mg(2+)</name>
        <dbReference type="ChEBI" id="CHEBI:18420"/>
    </cofactor>
</comment>
<dbReference type="PANTHER" id="PTHR24092">
    <property type="entry name" value="PROBABLE PHOSPHOLIPID-TRANSPORTING ATPASE"/>
    <property type="match status" value="1"/>
</dbReference>
<evidence type="ECO:0000256" key="3">
    <source>
        <dbReference type="ARBA" id="ARBA00022692"/>
    </source>
</evidence>
<dbReference type="GO" id="GO:0005524">
    <property type="term" value="F:ATP binding"/>
    <property type="evidence" value="ECO:0007669"/>
    <property type="project" value="UniProtKB-UniRule"/>
</dbReference>
<evidence type="ECO:0000256" key="9">
    <source>
        <dbReference type="ARBA" id="ARBA00022989"/>
    </source>
</evidence>
<evidence type="ECO:0000313" key="17">
    <source>
        <dbReference type="RefSeq" id="XP_016476290.1"/>
    </source>
</evidence>
<dbReference type="Gene3D" id="3.40.1110.10">
    <property type="entry name" value="Calcium-transporting ATPase, cytoplasmic domain N"/>
    <property type="match status" value="1"/>
</dbReference>
<dbReference type="GO" id="GO:0045332">
    <property type="term" value="P:phospholipid translocation"/>
    <property type="evidence" value="ECO:0000318"/>
    <property type="project" value="GO_Central"/>
</dbReference>
<comment type="catalytic activity">
    <reaction evidence="11 14">
        <text>ATP + H2O + phospholipidSide 1 = ADP + phosphate + phospholipidSide 2.</text>
        <dbReference type="EC" id="7.6.2.1"/>
    </reaction>
</comment>
<dbReference type="GO" id="GO:0005886">
    <property type="term" value="C:plasma membrane"/>
    <property type="evidence" value="ECO:0000318"/>
    <property type="project" value="GO_Central"/>
</dbReference>
<reference evidence="17" key="1">
    <citation type="submission" date="2025-08" db="UniProtKB">
        <authorList>
            <consortium name="RefSeq"/>
        </authorList>
    </citation>
    <scope>IDENTIFICATION</scope>
</reference>
<keyword evidence="4 13" id="KW-0479">Metal-binding</keyword>
<accession>A0A1S4AHW2</accession>
<evidence type="ECO:0000256" key="13">
    <source>
        <dbReference type="PIRSR" id="PIRSR606539-3"/>
    </source>
</evidence>
<dbReference type="NCBIfam" id="TIGR01652">
    <property type="entry name" value="ATPase-Plipid"/>
    <property type="match status" value="1"/>
</dbReference>
<dbReference type="GO" id="GO:0000287">
    <property type="term" value="F:magnesium ion binding"/>
    <property type="evidence" value="ECO:0007669"/>
    <property type="project" value="UniProtKB-UniRule"/>
</dbReference>
<feature type="binding site" evidence="12">
    <location>
        <position position="587"/>
    </location>
    <ligand>
        <name>ATP</name>
        <dbReference type="ChEBI" id="CHEBI:30616"/>
    </ligand>
</feature>
<feature type="domain" description="P-type ATPase C-terminal" evidence="16">
    <location>
        <begin position="639"/>
        <end position="878"/>
    </location>
</feature>
<dbReference type="STRING" id="4097.A0A1S4AHW2"/>
<dbReference type="Pfam" id="PF16212">
    <property type="entry name" value="PhoLip_ATPase_C"/>
    <property type="match status" value="1"/>
</dbReference>
<dbReference type="RefSeq" id="XP_016476290.1">
    <property type="nucleotide sequence ID" value="XM_016620804.1"/>
</dbReference>
<dbReference type="FunFam" id="3.40.50.1000:FF:000221">
    <property type="entry name" value="Phospholipid-transporting ATPase"/>
    <property type="match status" value="1"/>
</dbReference>
<evidence type="ECO:0000259" key="16">
    <source>
        <dbReference type="Pfam" id="PF16212"/>
    </source>
</evidence>
<dbReference type="SUPFAM" id="SSF81660">
    <property type="entry name" value="Metal cation-transporting ATPase, ATP-binding domain N"/>
    <property type="match status" value="1"/>
</dbReference>
<dbReference type="GO" id="GO:0016887">
    <property type="term" value="F:ATP hydrolysis activity"/>
    <property type="evidence" value="ECO:0007669"/>
    <property type="project" value="InterPro"/>
</dbReference>
<dbReference type="InterPro" id="IPR036412">
    <property type="entry name" value="HAD-like_sf"/>
</dbReference>
<proteinExistence type="inferred from homology"/>
<dbReference type="PaxDb" id="4097-A0A1S4AHW2"/>
<evidence type="ECO:0000256" key="7">
    <source>
        <dbReference type="ARBA" id="ARBA00022842"/>
    </source>
</evidence>
<organism evidence="17">
    <name type="scientific">Nicotiana tabacum</name>
    <name type="common">Common tobacco</name>
    <dbReference type="NCBI Taxonomy" id="4097"/>
    <lineage>
        <taxon>Eukaryota</taxon>
        <taxon>Viridiplantae</taxon>
        <taxon>Streptophyta</taxon>
        <taxon>Embryophyta</taxon>
        <taxon>Tracheophyta</taxon>
        <taxon>Spermatophyta</taxon>
        <taxon>Magnoliopsida</taxon>
        <taxon>eudicotyledons</taxon>
        <taxon>Gunneridae</taxon>
        <taxon>Pentapetalae</taxon>
        <taxon>asterids</taxon>
        <taxon>lamiids</taxon>
        <taxon>Solanales</taxon>
        <taxon>Solanaceae</taxon>
        <taxon>Nicotianoideae</taxon>
        <taxon>Nicotianeae</taxon>
        <taxon>Nicotiana</taxon>
    </lineage>
</organism>
<keyword evidence="3 14" id="KW-0812">Transmembrane</keyword>
<keyword evidence="6 12" id="KW-0067">ATP-binding</keyword>
<feature type="transmembrane region" description="Helical" evidence="14">
    <location>
        <begin position="115"/>
        <end position="134"/>
    </location>
</feature>
<sequence length="912" mass="101610">MENSTVADSIMMNSSSLRSVSSNRSRASVGGSVREVNFGDLVSKAVRYGSRGADSEGYGTSQKEISDEDSRVIYLNDPEKTNDKFEFSGNSIRTAKYSILTFLPRNLFEQFHRVAYIYFLVIAILNQLPMLAVFGRGASILPLAFVLLVTAVKDAYEDYRRHRSDRIENNRLALVLMDGQFQEKKWKGIRVGEIIKISSSGTIPCDMVLLSTSDTTGVAYIQTINLDGESNLKTRYAKQETQMKMPEKERISGVIKCEKPNRNIYGFHANMEIDGKRVSLGPSNIILRGCELKNTSWAIGVAVYAGRETKAIWKFELLDIGKKSLARLPTTQSNPPFHGCRFNVLGLHEFDSDRKRMSVILGCPDNTVKVFVKGADTSMFGVIDKSLNLNVVRATESHLHSYSSMGLRTLVIGMREMSASEFEEWQSSYEAANTAVIGRAALLRKIAGNVEKNLTILGASGIEDKLQKGVPEAIESLRVAGIKVWVLTGDKQETAISIGYSSKLLTSNMTQIVINNKSKEPCKRSLEAALTRCATLMSHNAEENTEAGASPIGLIIDGTSLVYVLDSELEELLFQLASYCSVVLCCRVAPLQKAGIVALIKNRTNDMTLAIGDGANDVSMIQMADVGIGISGQEGRQAVMASDFAMGQFRFLVPLLLVHGHWNYQRMGYMILYNFYRNAIFVFVLFWYALFTAFTLTTAITDWSSMLFSIIYTAVPTIVVGILDKDLSRVTLMKYPQLYGAGQRQESYNKKLFWVTMIDTLWQSVVAFFVPLLAYWESDVDISSIGDLWTLAVVILVNIHLAMDVIRWSWITHAAIWGSIIATFICVMVIDTLTFLPGYWAIFHAAGEAKFWLCLLAITVAALTPRFVVKAFIQHARPRDIQIAREGEKFRNLGDSRTGEIEMNPIVDPPRR</sequence>
<evidence type="ECO:0000256" key="4">
    <source>
        <dbReference type="ARBA" id="ARBA00022723"/>
    </source>
</evidence>
<feature type="binding site" evidence="12">
    <location>
        <position position="489"/>
    </location>
    <ligand>
        <name>ATP</name>
        <dbReference type="ChEBI" id="CHEBI:30616"/>
    </ligand>
</feature>
<evidence type="ECO:0000256" key="8">
    <source>
        <dbReference type="ARBA" id="ARBA00022967"/>
    </source>
</evidence>
<feature type="transmembrane region" description="Helical" evidence="14">
    <location>
        <begin position="849"/>
        <end position="869"/>
    </location>
</feature>
<evidence type="ECO:0000256" key="10">
    <source>
        <dbReference type="ARBA" id="ARBA00023136"/>
    </source>
</evidence>
<comment type="similarity">
    <text evidence="2 14">Belongs to the cation transport ATPase (P-type) (TC 3.A.3) family. Type IV subfamily.</text>
</comment>
<dbReference type="PANTHER" id="PTHR24092:SF91">
    <property type="entry name" value="PHOSPHOLIPID-TRANSPORTING ATPASE 1"/>
    <property type="match status" value="1"/>
</dbReference>
<dbReference type="InterPro" id="IPR032631">
    <property type="entry name" value="P-type_ATPase_N"/>
</dbReference>
<dbReference type="Gene3D" id="2.70.150.10">
    <property type="entry name" value="Calcium-transporting ATPase, cytoplasmic transduction domain A"/>
    <property type="match status" value="1"/>
</dbReference>
<dbReference type="AlphaFoldDB" id="A0A1S4AHW2"/>
<feature type="binding site" evidence="12">
    <location>
        <position position="488"/>
    </location>
    <ligand>
        <name>ATP</name>
        <dbReference type="ChEBI" id="CHEBI:30616"/>
    </ligand>
</feature>
<dbReference type="OrthoDB" id="377733at2759"/>
<dbReference type="FunFam" id="2.70.150.10:FF:000054">
    <property type="entry name" value="Phospholipid-transporting ATPase"/>
    <property type="match status" value="1"/>
</dbReference>
<dbReference type="InterPro" id="IPR023299">
    <property type="entry name" value="ATPase_P-typ_cyto_dom_N"/>
</dbReference>
<feature type="binding site" evidence="12">
    <location>
        <position position="617"/>
    </location>
    <ligand>
        <name>ATP</name>
        <dbReference type="ChEBI" id="CHEBI:30616"/>
    </ligand>
</feature>
<feature type="binding site" evidence="12">
    <location>
        <position position="373"/>
    </location>
    <ligand>
        <name>ATP</name>
        <dbReference type="ChEBI" id="CHEBI:30616"/>
    </ligand>
</feature>
<dbReference type="KEGG" id="nta:107797884"/>
<dbReference type="InterPro" id="IPR001757">
    <property type="entry name" value="P_typ_ATPase"/>
</dbReference>
<keyword evidence="5 12" id="KW-0547">Nucleotide-binding</keyword>
<feature type="binding site" evidence="12">
    <location>
        <position position="350"/>
    </location>
    <ligand>
        <name>ATP</name>
        <dbReference type="ChEBI" id="CHEBI:30616"/>
    </ligand>
</feature>
<keyword evidence="8 14" id="KW-1278">Translocase</keyword>
<dbReference type="InterPro" id="IPR006539">
    <property type="entry name" value="P-type_ATPase_IV"/>
</dbReference>
<name>A0A1S4AHW2_TOBAC</name>